<keyword evidence="3" id="KW-1185">Reference proteome</keyword>
<feature type="region of interest" description="Disordered" evidence="1">
    <location>
        <begin position="48"/>
        <end position="106"/>
    </location>
</feature>
<proteinExistence type="predicted"/>
<dbReference type="Proteomes" id="UP001501358">
    <property type="component" value="Unassembled WGS sequence"/>
</dbReference>
<comment type="caution">
    <text evidence="2">The sequence shown here is derived from an EMBL/GenBank/DDBJ whole genome shotgun (WGS) entry which is preliminary data.</text>
</comment>
<feature type="compositionally biased region" description="Pro residues" evidence="1">
    <location>
        <begin position="85"/>
        <end position="97"/>
    </location>
</feature>
<name>A0ABN3MBE0_9ACTN</name>
<dbReference type="EMBL" id="BAAATA010000025">
    <property type="protein sequence ID" value="GAA2498745.1"/>
    <property type="molecule type" value="Genomic_DNA"/>
</dbReference>
<feature type="compositionally biased region" description="Basic and acidic residues" evidence="1">
    <location>
        <begin position="52"/>
        <end position="69"/>
    </location>
</feature>
<evidence type="ECO:0000256" key="1">
    <source>
        <dbReference type="SAM" id="MobiDB-lite"/>
    </source>
</evidence>
<accession>A0ABN3MBE0</accession>
<feature type="region of interest" description="Disordered" evidence="1">
    <location>
        <begin position="1"/>
        <end position="34"/>
    </location>
</feature>
<evidence type="ECO:0000313" key="3">
    <source>
        <dbReference type="Proteomes" id="UP001501358"/>
    </source>
</evidence>
<dbReference type="RefSeq" id="WP_182315118.1">
    <property type="nucleotide sequence ID" value="NZ_BAAATA010000025.1"/>
</dbReference>
<gene>
    <name evidence="2" type="ORF">GCM10010406_39110</name>
</gene>
<evidence type="ECO:0000313" key="2">
    <source>
        <dbReference type="EMBL" id="GAA2498745.1"/>
    </source>
</evidence>
<organism evidence="2 3">
    <name type="scientific">Streptomyces thermolineatus</name>
    <dbReference type="NCBI Taxonomy" id="44033"/>
    <lineage>
        <taxon>Bacteria</taxon>
        <taxon>Bacillati</taxon>
        <taxon>Actinomycetota</taxon>
        <taxon>Actinomycetes</taxon>
        <taxon>Kitasatosporales</taxon>
        <taxon>Streptomycetaceae</taxon>
        <taxon>Streptomyces</taxon>
    </lineage>
</organism>
<sequence>MHSFDLPSRSPYPRRIPAMRPSREPPGASGTPIYDALYSEYQRLFRTLPGDRSGEEELRFDGFRGDPAERPAPPPAGRHRGGLPALPPGGRPLPNQAPPEDRPRGL</sequence>
<protein>
    <submittedName>
        <fullName evidence="2">Uncharacterized protein</fullName>
    </submittedName>
</protein>
<reference evidence="2 3" key="1">
    <citation type="journal article" date="2019" name="Int. J. Syst. Evol. Microbiol.">
        <title>The Global Catalogue of Microorganisms (GCM) 10K type strain sequencing project: providing services to taxonomists for standard genome sequencing and annotation.</title>
        <authorList>
            <consortium name="The Broad Institute Genomics Platform"/>
            <consortium name="The Broad Institute Genome Sequencing Center for Infectious Disease"/>
            <person name="Wu L."/>
            <person name="Ma J."/>
        </authorList>
    </citation>
    <scope>NUCLEOTIDE SEQUENCE [LARGE SCALE GENOMIC DNA]</scope>
    <source>
        <strain evidence="2 3">JCM 6307</strain>
    </source>
</reference>